<name>A0A3B5PYD9_XIPMA</name>
<organism evidence="3 4">
    <name type="scientific">Xiphophorus maculatus</name>
    <name type="common">Southern platyfish</name>
    <name type="synonym">Platypoecilus maculatus</name>
    <dbReference type="NCBI Taxonomy" id="8083"/>
    <lineage>
        <taxon>Eukaryota</taxon>
        <taxon>Metazoa</taxon>
        <taxon>Chordata</taxon>
        <taxon>Craniata</taxon>
        <taxon>Vertebrata</taxon>
        <taxon>Euteleostomi</taxon>
        <taxon>Actinopterygii</taxon>
        <taxon>Neopterygii</taxon>
        <taxon>Teleostei</taxon>
        <taxon>Neoteleostei</taxon>
        <taxon>Acanthomorphata</taxon>
        <taxon>Ovalentaria</taxon>
        <taxon>Atherinomorphae</taxon>
        <taxon>Cyprinodontiformes</taxon>
        <taxon>Poeciliidae</taxon>
        <taxon>Poeciliinae</taxon>
        <taxon>Xiphophorus</taxon>
    </lineage>
</organism>
<feature type="region of interest" description="Disordered" evidence="1">
    <location>
        <begin position="1"/>
        <end position="21"/>
    </location>
</feature>
<proteinExistence type="predicted"/>
<reference evidence="3" key="3">
    <citation type="submission" date="2025-08" db="UniProtKB">
        <authorList>
            <consortium name="Ensembl"/>
        </authorList>
    </citation>
    <scope>IDENTIFICATION</scope>
    <source>
        <strain evidence="3">JP 163 A</strain>
    </source>
</reference>
<dbReference type="PANTHER" id="PTHR34929:SF1">
    <property type="entry name" value="INAF MOTIF CONTAINING 2"/>
    <property type="match status" value="1"/>
</dbReference>
<feature type="compositionally biased region" description="Polar residues" evidence="1">
    <location>
        <begin position="123"/>
        <end position="132"/>
    </location>
</feature>
<dbReference type="PANTHER" id="PTHR34929">
    <property type="entry name" value="ZGC:153157"/>
    <property type="match status" value="1"/>
</dbReference>
<dbReference type="AlphaFoldDB" id="A0A3B5PYD9"/>
<accession>A0A3B5PYD9</accession>
<evidence type="ECO:0000256" key="1">
    <source>
        <dbReference type="SAM" id="MobiDB-lite"/>
    </source>
</evidence>
<dbReference type="Proteomes" id="UP000002852">
    <property type="component" value="Unassembled WGS sequence"/>
</dbReference>
<dbReference type="Ensembl" id="ENSXMAT00000023847.1">
    <property type="protein sequence ID" value="ENSXMAP00000024658.1"/>
    <property type="gene ID" value="ENSXMAG00000026209.1"/>
</dbReference>
<evidence type="ECO:0000256" key="2">
    <source>
        <dbReference type="SAM" id="Phobius"/>
    </source>
</evidence>
<reference evidence="4" key="2">
    <citation type="journal article" date="2013" name="Nat. Genet.">
        <title>The genome of the platyfish, Xiphophorus maculatus, provides insights into evolutionary adaptation and several complex traits.</title>
        <authorList>
            <person name="Schartl M."/>
            <person name="Walter R.B."/>
            <person name="Shen Y."/>
            <person name="Garcia T."/>
            <person name="Catchen J."/>
            <person name="Amores A."/>
            <person name="Braasch I."/>
            <person name="Chalopin D."/>
            <person name="Volff J.N."/>
            <person name="Lesch K.P."/>
            <person name="Bisazza A."/>
            <person name="Minx P."/>
            <person name="Hillier L."/>
            <person name="Wilson R.K."/>
            <person name="Fuerstenberg S."/>
            <person name="Boore J."/>
            <person name="Searle S."/>
            <person name="Postlethwait J.H."/>
            <person name="Warren W.C."/>
        </authorList>
    </citation>
    <scope>NUCLEOTIDE SEQUENCE [LARGE SCALE GENOMIC DNA]</scope>
    <source>
        <strain evidence="4">JP 163 A</strain>
    </source>
</reference>
<feature type="region of interest" description="Disordered" evidence="1">
    <location>
        <begin position="72"/>
        <end position="144"/>
    </location>
</feature>
<keyword evidence="2" id="KW-1133">Transmembrane helix</keyword>
<keyword evidence="2" id="KW-0472">Membrane</keyword>
<keyword evidence="2" id="KW-0812">Transmembrane</keyword>
<feature type="transmembrane region" description="Helical" evidence="2">
    <location>
        <begin position="41"/>
        <end position="64"/>
    </location>
</feature>
<protein>
    <recommendedName>
        <fullName evidence="5">InaF motif containing 2</fullName>
    </recommendedName>
</protein>
<keyword evidence="4" id="KW-1185">Reference proteome</keyword>
<reference evidence="3" key="4">
    <citation type="submission" date="2025-09" db="UniProtKB">
        <authorList>
            <consortium name="Ensembl"/>
        </authorList>
    </citation>
    <scope>IDENTIFICATION</scope>
    <source>
        <strain evidence="3">JP 163 A</strain>
    </source>
</reference>
<dbReference type="InParanoid" id="A0A3B5PYD9"/>
<sequence>MREKKSWTAGFGPAGRRKPATYTGEKKAQLLARANRKWVRLATVVGYVLAVSLAAVILAVYYGFFWRPTPGSGPSGPSRNWTKSGTRDTKTGKNCGRIGTDSGRRCPPPASGPAQADRPAERTNWTSSSLRTETPGPTAGQETVPKLWSAPGFIRVRIRTLDLWEQRSGLNESNVTQFIDPYLVWFFG</sequence>
<dbReference type="InterPro" id="IPR029162">
    <property type="entry name" value="InaF-motif"/>
</dbReference>
<evidence type="ECO:0000313" key="3">
    <source>
        <dbReference type="Ensembl" id="ENSXMAP00000024658.1"/>
    </source>
</evidence>
<evidence type="ECO:0008006" key="5">
    <source>
        <dbReference type="Google" id="ProtNLM"/>
    </source>
</evidence>
<evidence type="ECO:0000313" key="4">
    <source>
        <dbReference type="Proteomes" id="UP000002852"/>
    </source>
</evidence>
<dbReference type="Pfam" id="PF15018">
    <property type="entry name" value="InaF-motif"/>
    <property type="match status" value="1"/>
</dbReference>
<dbReference type="GeneTree" id="ENSGT00390000005766"/>
<reference evidence="4" key="1">
    <citation type="submission" date="2012-01" db="EMBL/GenBank/DDBJ databases">
        <authorList>
            <person name="Walter R."/>
            <person name="Schartl M."/>
            <person name="Warren W."/>
        </authorList>
    </citation>
    <scope>NUCLEOTIDE SEQUENCE [LARGE SCALE GENOMIC DNA]</scope>
    <source>
        <strain evidence="4">JP 163 A</strain>
    </source>
</reference>